<dbReference type="Gene3D" id="3.20.20.190">
    <property type="entry name" value="Phosphatidylinositol (PI) phosphodiesterase"/>
    <property type="match status" value="1"/>
</dbReference>
<protein>
    <recommendedName>
        <fullName evidence="5">PLC-like phosphodiesterase</fullName>
    </recommendedName>
</protein>
<dbReference type="InterPro" id="IPR017946">
    <property type="entry name" value="PLC-like_Pdiesterase_TIM-brl"/>
</dbReference>
<dbReference type="GO" id="GO:0008081">
    <property type="term" value="F:phosphoric diester hydrolase activity"/>
    <property type="evidence" value="ECO:0007669"/>
    <property type="project" value="InterPro"/>
</dbReference>
<keyword evidence="2" id="KW-0732">Signal</keyword>
<dbReference type="SUPFAM" id="SSF51695">
    <property type="entry name" value="PLC-like phosphodiesterases"/>
    <property type="match status" value="1"/>
</dbReference>
<dbReference type="PANTHER" id="PTHR13593:SF140">
    <property type="entry name" value="PLC-LIKE PHOSPHODIESTERASE"/>
    <property type="match status" value="1"/>
</dbReference>
<dbReference type="InterPro" id="IPR051057">
    <property type="entry name" value="PI-PLC_domain"/>
</dbReference>
<feature type="chain" id="PRO_5020413226" description="PLC-like phosphodiesterase" evidence="2">
    <location>
        <begin position="21"/>
        <end position="361"/>
    </location>
</feature>
<dbReference type="GO" id="GO:0006629">
    <property type="term" value="P:lipid metabolic process"/>
    <property type="evidence" value="ECO:0007669"/>
    <property type="project" value="InterPro"/>
</dbReference>
<dbReference type="AlphaFoldDB" id="A0A4Q1B880"/>
<keyword evidence="4" id="KW-1185">Reference proteome</keyword>
<reference evidence="3 4" key="1">
    <citation type="submission" date="2016-06" db="EMBL/GenBank/DDBJ databases">
        <title>Evolution of pathogenesis and genome organization in the Tremellales.</title>
        <authorList>
            <person name="Cuomo C."/>
            <person name="Litvintseva A."/>
            <person name="Heitman J."/>
            <person name="Chen Y."/>
            <person name="Sun S."/>
            <person name="Springer D."/>
            <person name="Dromer F."/>
            <person name="Young S."/>
            <person name="Zeng Q."/>
            <person name="Chapman S."/>
            <person name="Gujja S."/>
            <person name="Saif S."/>
            <person name="Birren B."/>
        </authorList>
    </citation>
    <scope>NUCLEOTIDE SEQUENCE [LARGE SCALE GENOMIC DNA]</scope>
    <source>
        <strain evidence="3 4">ATCC 28783</strain>
    </source>
</reference>
<dbReference type="InParanoid" id="A0A4Q1B880"/>
<comment type="caution">
    <text evidence="3">The sequence shown here is derived from an EMBL/GenBank/DDBJ whole genome shotgun (WGS) entry which is preliminary data.</text>
</comment>
<dbReference type="Proteomes" id="UP000289152">
    <property type="component" value="Unassembled WGS sequence"/>
</dbReference>
<evidence type="ECO:0008006" key="5">
    <source>
        <dbReference type="Google" id="ProtNLM"/>
    </source>
</evidence>
<dbReference type="VEuPathDB" id="FungiDB:TREMEDRAFT_16423"/>
<feature type="compositionally biased region" description="Low complexity" evidence="1">
    <location>
        <begin position="311"/>
        <end position="327"/>
    </location>
</feature>
<dbReference type="PROSITE" id="PS50007">
    <property type="entry name" value="PIPLC_X_DOMAIN"/>
    <property type="match status" value="1"/>
</dbReference>
<feature type="region of interest" description="Disordered" evidence="1">
    <location>
        <begin position="307"/>
        <end position="335"/>
    </location>
</feature>
<evidence type="ECO:0000256" key="1">
    <source>
        <dbReference type="SAM" id="MobiDB-lite"/>
    </source>
</evidence>
<evidence type="ECO:0000313" key="4">
    <source>
        <dbReference type="Proteomes" id="UP000289152"/>
    </source>
</evidence>
<accession>A0A4Q1B880</accession>
<gene>
    <name evidence="3" type="ORF">M231_07809</name>
</gene>
<dbReference type="Pfam" id="PF26146">
    <property type="entry name" value="PI-PLC_X"/>
    <property type="match status" value="1"/>
</dbReference>
<dbReference type="EMBL" id="SDIL01000172">
    <property type="protein sequence ID" value="RXK34938.1"/>
    <property type="molecule type" value="Genomic_DNA"/>
</dbReference>
<evidence type="ECO:0000313" key="3">
    <source>
        <dbReference type="EMBL" id="RXK34938.1"/>
    </source>
</evidence>
<evidence type="ECO:0000256" key="2">
    <source>
        <dbReference type="SAM" id="SignalP"/>
    </source>
</evidence>
<proteinExistence type="predicted"/>
<name>A0A4Q1B880_TREME</name>
<dbReference type="STRING" id="5217.A0A4Q1B880"/>
<dbReference type="OrthoDB" id="7984201at2759"/>
<dbReference type="PANTHER" id="PTHR13593">
    <property type="match status" value="1"/>
</dbReference>
<organism evidence="3 4">
    <name type="scientific">Tremella mesenterica</name>
    <name type="common">Jelly fungus</name>
    <dbReference type="NCBI Taxonomy" id="5217"/>
    <lineage>
        <taxon>Eukaryota</taxon>
        <taxon>Fungi</taxon>
        <taxon>Dikarya</taxon>
        <taxon>Basidiomycota</taxon>
        <taxon>Agaricomycotina</taxon>
        <taxon>Tremellomycetes</taxon>
        <taxon>Tremellales</taxon>
        <taxon>Tremellaceae</taxon>
        <taxon>Tremella</taxon>
    </lineage>
</organism>
<feature type="signal peptide" evidence="2">
    <location>
        <begin position="1"/>
        <end position="20"/>
    </location>
</feature>
<sequence length="361" mass="38062">MLSSLAALTLSLALSLPSQAATICNGHSELCDRLYSNVTFLGAHDSYAVGSSIADNQSKNVTEQLDDGIRTLQIQTHNATDGIHLCHTSCDLLDGGTLENYLSSVASWVAANPNDVITLVIVNIDDLPPTSFTSAFTSSGLQRYTYSPSAAEISLRDWPSLGTLIDSGKTVVVFMDQEADFTSVPWIIDEFSNIFEDAFDVTEQSFACAVNRTAGSPSSQMMLINHFLDSVYNFGGASFFVPNRALVNETNSATGVGSIGSHVDNCLQVWGRNPNHILLDFYDSNGIVPFNLVASLNGVSQPTNTITPDPVSATTTSGTGTAVVSTSPLSGGATSETRRSLGVMLGVVLGGIVLGMSVMGI</sequence>